<dbReference type="KEGG" id="dfa:DFA_02392"/>
<gene>
    <name evidence="1" type="ORF">DFA_02392</name>
</gene>
<sequence length="442" mass="50564">MSIYKLSNLLLSHIITEIEDNVDIICLLLTCKKLYNNSSLKRSIQFKGIEVIDKYRAERSFKFIKTVNRFKLNSFKDILVNSATNQHIIVPDQFVHNDYPKWIQDHIYEENMVDKSNIKTAFVCPHTSLKSLTLKTLSISDLGSMQLNQLVSLTELTFHHKVTNLGSGLFPNSLTSLTITLIEIPPRDTFNSLKCLVKLEINMENEDVGEQQQQQQFIDLYNLPNLKTFKFIEYQIQRIDFIEIRLPPSLKILHLLADYLQIPSQCSTPMLERLYVNQCLLINGKFNLMSSPSIKKLSISKCNQIIPAAIIIPSSVEKLTIKKVGDQQIFGQVVLPPALTHLSINGINCESVQPLPESLVKLKQTINESPVSLPQHLEKLVIKIKATNKLDSDNKNVLVLERQMLLGGIITQRKSITNQEKYDPIYLYLDGRSSKFHWSFNV</sequence>
<keyword evidence="2" id="KW-1185">Reference proteome</keyword>
<dbReference type="Proteomes" id="UP000007797">
    <property type="component" value="Unassembled WGS sequence"/>
</dbReference>
<evidence type="ECO:0000313" key="2">
    <source>
        <dbReference type="Proteomes" id="UP000007797"/>
    </source>
</evidence>
<organism evidence="1 2">
    <name type="scientific">Cavenderia fasciculata</name>
    <name type="common">Slime mold</name>
    <name type="synonym">Dictyostelium fasciculatum</name>
    <dbReference type="NCBI Taxonomy" id="261658"/>
    <lineage>
        <taxon>Eukaryota</taxon>
        <taxon>Amoebozoa</taxon>
        <taxon>Evosea</taxon>
        <taxon>Eumycetozoa</taxon>
        <taxon>Dictyostelia</taxon>
        <taxon>Acytosteliales</taxon>
        <taxon>Cavenderiaceae</taxon>
        <taxon>Cavenderia</taxon>
    </lineage>
</organism>
<dbReference type="AlphaFoldDB" id="F4PZB6"/>
<dbReference type="OrthoDB" id="24235at2759"/>
<proteinExistence type="predicted"/>
<evidence type="ECO:0000313" key="1">
    <source>
        <dbReference type="EMBL" id="EGG19145.1"/>
    </source>
</evidence>
<dbReference type="EMBL" id="GL883016">
    <property type="protein sequence ID" value="EGG19145.1"/>
    <property type="molecule type" value="Genomic_DNA"/>
</dbReference>
<protein>
    <submittedName>
        <fullName evidence="1">Uncharacterized protein</fullName>
    </submittedName>
</protein>
<dbReference type="SUPFAM" id="SSF52058">
    <property type="entry name" value="L domain-like"/>
    <property type="match status" value="1"/>
</dbReference>
<dbReference type="Gene3D" id="3.80.10.10">
    <property type="entry name" value="Ribonuclease Inhibitor"/>
    <property type="match status" value="1"/>
</dbReference>
<reference evidence="2" key="1">
    <citation type="journal article" date="2011" name="Genome Res.">
        <title>Phylogeny-wide analysis of social amoeba genomes highlights ancient origins for complex intercellular communication.</title>
        <authorList>
            <person name="Heidel A.J."/>
            <person name="Lawal H.M."/>
            <person name="Felder M."/>
            <person name="Schilde C."/>
            <person name="Helps N.R."/>
            <person name="Tunggal B."/>
            <person name="Rivero F."/>
            <person name="John U."/>
            <person name="Schleicher M."/>
            <person name="Eichinger L."/>
            <person name="Platzer M."/>
            <person name="Noegel A.A."/>
            <person name="Schaap P."/>
            <person name="Gloeckner G."/>
        </authorList>
    </citation>
    <scope>NUCLEOTIDE SEQUENCE [LARGE SCALE GENOMIC DNA]</scope>
    <source>
        <strain evidence="2">SH3</strain>
    </source>
</reference>
<dbReference type="InterPro" id="IPR032675">
    <property type="entry name" value="LRR_dom_sf"/>
</dbReference>
<dbReference type="GeneID" id="14871080"/>
<name>F4PZB6_CACFS</name>
<dbReference type="RefSeq" id="XP_004366778.1">
    <property type="nucleotide sequence ID" value="XM_004366721.1"/>
</dbReference>
<accession>F4PZB6</accession>